<feature type="transmembrane region" description="Helical" evidence="2">
    <location>
        <begin position="453"/>
        <end position="472"/>
    </location>
</feature>
<keyword evidence="2" id="KW-0812">Transmembrane</keyword>
<evidence type="ECO:0000256" key="2">
    <source>
        <dbReference type="SAM" id="Phobius"/>
    </source>
</evidence>
<keyword evidence="2" id="KW-0472">Membrane</keyword>
<dbReference type="GO" id="GO:0005509">
    <property type="term" value="F:calcium ion binding"/>
    <property type="evidence" value="ECO:0007669"/>
    <property type="project" value="InterPro"/>
</dbReference>
<proteinExistence type="predicted"/>
<dbReference type="EMBL" id="CP165735">
    <property type="protein sequence ID" value="XDV72674.1"/>
    <property type="molecule type" value="Genomic_DNA"/>
</dbReference>
<feature type="signal peptide" evidence="3">
    <location>
        <begin position="1"/>
        <end position="28"/>
    </location>
</feature>
<protein>
    <submittedName>
        <fullName evidence="4">Ig domain-containing protein</fullName>
    </submittedName>
</protein>
<accession>A0AB39YSE6</accession>
<dbReference type="InterPro" id="IPR015919">
    <property type="entry name" value="Cadherin-like_sf"/>
</dbReference>
<reference evidence="4" key="1">
    <citation type="submission" date="2024-07" db="EMBL/GenBank/DDBJ databases">
        <authorList>
            <person name="Li J."/>
            <person name="Wei H."/>
            <person name="Ma J."/>
        </authorList>
    </citation>
    <scope>NUCLEOTIDE SEQUENCE</scope>
    <source>
        <strain evidence="4">AMU7</strain>
    </source>
</reference>
<evidence type="ECO:0000256" key="3">
    <source>
        <dbReference type="SAM" id="SignalP"/>
    </source>
</evidence>
<dbReference type="RefSeq" id="WP_369746137.1">
    <property type="nucleotide sequence ID" value="NZ_CP165735.1"/>
</dbReference>
<dbReference type="GO" id="GO:0016020">
    <property type="term" value="C:membrane"/>
    <property type="evidence" value="ECO:0007669"/>
    <property type="project" value="InterPro"/>
</dbReference>
<sequence length="480" mass="49009">MGSFAGERRLLAKASRLLLVGAVVSAMALQFAPPGTADAEPSASSSEPAATASPTATGRATPSPTASPTASPTPTATASPSAPDASPATPSPTVSPAEAQAPAVEKAVIEATAPLSVKISEDLAFVGKPFEAQLQVVGGTAPYTVVATDVPAGLVFDSATLSFTGTPTELYSPSPSVTVSDSSDPQQTLTEQINIEVKSYYPPSVYVSDAELLPGMGTFDDGVVGWHYDEFLQYSGVDREHARISLVSGQLPPGLELREASVSGVPTTAGTYGFILRVQDRFGSSDRTSSIIVHALGMQTTGFDVPPAVLGEPYSAKIAEATGGVAPYVFGYSTRRHFAGGLSSSDPGPEGLEVDANGFLTGIPTRVGSFSIAVWVRDSDQLKQRIFWTTVTVLATRPPAENPPPPAVPAPPAAVTPAGAVVPASGAELTSADLTGVELAATGLESGRLNATLWAAVGLLAAGAALTAINSLRRRRSSPV</sequence>
<gene>
    <name evidence="4" type="ORF">ABQM86_05795</name>
</gene>
<dbReference type="AlphaFoldDB" id="A0AB39YSE6"/>
<name>A0AB39YSE6_9MICC</name>
<feature type="compositionally biased region" description="Low complexity" evidence="1">
    <location>
        <begin position="36"/>
        <end position="99"/>
    </location>
</feature>
<evidence type="ECO:0000256" key="1">
    <source>
        <dbReference type="SAM" id="MobiDB-lite"/>
    </source>
</evidence>
<keyword evidence="3" id="KW-0732">Signal</keyword>
<dbReference type="GO" id="GO:0005975">
    <property type="term" value="P:carbohydrate metabolic process"/>
    <property type="evidence" value="ECO:0007669"/>
    <property type="project" value="UniProtKB-ARBA"/>
</dbReference>
<dbReference type="Pfam" id="PF05345">
    <property type="entry name" value="He_PIG"/>
    <property type="match status" value="1"/>
</dbReference>
<dbReference type="Gene3D" id="2.60.40.10">
    <property type="entry name" value="Immunoglobulins"/>
    <property type="match status" value="3"/>
</dbReference>
<dbReference type="InterPro" id="IPR013783">
    <property type="entry name" value="Ig-like_fold"/>
</dbReference>
<feature type="region of interest" description="Disordered" evidence="1">
    <location>
        <begin position="33"/>
        <end position="99"/>
    </location>
</feature>
<evidence type="ECO:0000313" key="4">
    <source>
        <dbReference type="EMBL" id="XDV72674.1"/>
    </source>
</evidence>
<feature type="chain" id="PRO_5044304933" evidence="3">
    <location>
        <begin position="29"/>
        <end position="480"/>
    </location>
</feature>
<keyword evidence="2" id="KW-1133">Transmembrane helix</keyword>
<dbReference type="SUPFAM" id="SSF49313">
    <property type="entry name" value="Cadherin-like"/>
    <property type="match status" value="1"/>
</dbReference>
<organism evidence="4">
    <name type="scientific">Paenarthrobacter sp. AMU7</name>
    <dbReference type="NCBI Taxonomy" id="3162492"/>
    <lineage>
        <taxon>Bacteria</taxon>
        <taxon>Bacillati</taxon>
        <taxon>Actinomycetota</taxon>
        <taxon>Actinomycetes</taxon>
        <taxon>Micrococcales</taxon>
        <taxon>Micrococcaceae</taxon>
        <taxon>Paenarthrobacter</taxon>
    </lineage>
</organism>